<feature type="domain" description="Serine aminopeptidase S33" evidence="3">
    <location>
        <begin position="159"/>
        <end position="227"/>
    </location>
</feature>
<dbReference type="AlphaFoldDB" id="A0A6I2MB67"/>
<reference evidence="4 5" key="1">
    <citation type="submission" date="2019-11" db="EMBL/GenBank/DDBJ databases">
        <title>Bacillus idriensis genome.</title>
        <authorList>
            <person name="Konopka E.N."/>
            <person name="Newman J.D."/>
        </authorList>
    </citation>
    <scope>NUCLEOTIDE SEQUENCE [LARGE SCALE GENOMIC DNA]</scope>
    <source>
        <strain evidence="4 5">DSM 19097</strain>
    </source>
</reference>
<dbReference type="InterPro" id="IPR029058">
    <property type="entry name" value="AB_hydrolase_fold"/>
</dbReference>
<evidence type="ECO:0000313" key="5">
    <source>
        <dbReference type="Proteomes" id="UP000441585"/>
    </source>
</evidence>
<feature type="active site" description="Nucleophile" evidence="1">
    <location>
        <position position="98"/>
    </location>
</feature>
<feature type="active site" description="Charge relay system" evidence="1">
    <location>
        <position position="225"/>
    </location>
</feature>
<organism evidence="4 5">
    <name type="scientific">Metabacillus idriensis</name>
    <dbReference type="NCBI Taxonomy" id="324768"/>
    <lineage>
        <taxon>Bacteria</taxon>
        <taxon>Bacillati</taxon>
        <taxon>Bacillota</taxon>
        <taxon>Bacilli</taxon>
        <taxon>Bacillales</taxon>
        <taxon>Bacillaceae</taxon>
        <taxon>Metabacillus</taxon>
    </lineage>
</organism>
<dbReference type="GO" id="GO:0052689">
    <property type="term" value="F:carboxylic ester hydrolase activity"/>
    <property type="evidence" value="ECO:0007669"/>
    <property type="project" value="InterPro"/>
</dbReference>
<dbReference type="Pfam" id="PF12146">
    <property type="entry name" value="Hydrolase_4"/>
    <property type="match status" value="2"/>
</dbReference>
<dbReference type="EMBL" id="WKKF01000002">
    <property type="protein sequence ID" value="MRX54522.1"/>
    <property type="molecule type" value="Genomic_DNA"/>
</dbReference>
<evidence type="ECO:0000259" key="3">
    <source>
        <dbReference type="Pfam" id="PF12146"/>
    </source>
</evidence>
<name>A0A6I2MB67_9BACI</name>
<dbReference type="InterPro" id="IPR051044">
    <property type="entry name" value="MAG_DAG_Lipase"/>
</dbReference>
<evidence type="ECO:0000313" key="4">
    <source>
        <dbReference type="EMBL" id="MRX54522.1"/>
    </source>
</evidence>
<dbReference type="PIRSF" id="PIRSF017388">
    <property type="entry name" value="Esterase_lipase"/>
    <property type="match status" value="1"/>
</dbReference>
<protein>
    <submittedName>
        <fullName evidence="4">Alpha/beta fold hydrolase</fullName>
    </submittedName>
</protein>
<gene>
    <name evidence="4" type="ORF">GJU41_11110</name>
</gene>
<comment type="caution">
    <text evidence="4">The sequence shown here is derived from an EMBL/GenBank/DDBJ whole genome shotgun (WGS) entry which is preliminary data.</text>
</comment>
<dbReference type="RefSeq" id="WP_154318605.1">
    <property type="nucleotide sequence ID" value="NZ_CAJGAA010000002.1"/>
</dbReference>
<feature type="active site" description="Charge relay system" evidence="1">
    <location>
        <position position="195"/>
    </location>
</feature>
<feature type="binding site" evidence="2">
    <location>
        <position position="99"/>
    </location>
    <ligand>
        <name>substrate</name>
    </ligand>
</feature>
<dbReference type="Proteomes" id="UP000441585">
    <property type="component" value="Unassembled WGS sequence"/>
</dbReference>
<proteinExistence type="predicted"/>
<accession>A0A6I2MB67</accession>
<keyword evidence="4" id="KW-0378">Hydrolase</keyword>
<dbReference type="InterPro" id="IPR012354">
    <property type="entry name" value="Esterase_lipase"/>
</dbReference>
<evidence type="ECO:0000256" key="2">
    <source>
        <dbReference type="PIRSR" id="PIRSR017388-2"/>
    </source>
</evidence>
<feature type="binding site" evidence="2">
    <location>
        <position position="30"/>
    </location>
    <ligand>
        <name>substrate</name>
    </ligand>
</feature>
<feature type="domain" description="Serine aminopeptidase S33" evidence="3">
    <location>
        <begin position="24"/>
        <end position="128"/>
    </location>
</feature>
<keyword evidence="5" id="KW-1185">Reference proteome</keyword>
<sequence length="256" mass="28317">MTKIFDSVLPGAESFFYKGNEIGILLCHGFVGTPQSVGELGKLLADKGFTVLAPRLKGHGTDILELESCCYTDWIRDVEQAYLKLKKICRKVFIAGQSMGGILAVHLAAKYKQISGVITINAALRVPGYESFENQSEPRYIPEGKPDIKAEGIEEITYSAVPITAVHNLLNLIKSVKPKLSNVSCPALIFKSEEDHVVPPDSSDTLYERVSSPMKQIISLDNSYHVASMDYDKEIIADKTADYIRLCCHPIYKMSV</sequence>
<dbReference type="SUPFAM" id="SSF53474">
    <property type="entry name" value="alpha/beta-Hydrolases"/>
    <property type="match status" value="1"/>
</dbReference>
<evidence type="ECO:0000256" key="1">
    <source>
        <dbReference type="PIRSR" id="PIRSR017388-1"/>
    </source>
</evidence>
<dbReference type="PANTHER" id="PTHR11614">
    <property type="entry name" value="PHOSPHOLIPASE-RELATED"/>
    <property type="match status" value="1"/>
</dbReference>
<dbReference type="Gene3D" id="3.40.50.1820">
    <property type="entry name" value="alpha/beta hydrolase"/>
    <property type="match status" value="1"/>
</dbReference>
<dbReference type="InterPro" id="IPR022742">
    <property type="entry name" value="Hydrolase_4"/>
</dbReference>